<feature type="domain" description="SH2" evidence="4">
    <location>
        <begin position="303"/>
        <end position="394"/>
    </location>
</feature>
<dbReference type="AlphaFoldDB" id="A0A6B2E4F2"/>
<dbReference type="CDD" id="cd01209">
    <property type="entry name" value="PTB_Shc"/>
    <property type="match status" value="1"/>
</dbReference>
<dbReference type="GO" id="GO:0035556">
    <property type="term" value="P:intracellular signal transduction"/>
    <property type="evidence" value="ECO:0007669"/>
    <property type="project" value="InterPro"/>
</dbReference>
<evidence type="ECO:0000256" key="1">
    <source>
        <dbReference type="ARBA" id="ARBA00022999"/>
    </source>
</evidence>
<dbReference type="GO" id="GO:0007169">
    <property type="term" value="P:cell surface receptor protein tyrosine kinase signaling pathway"/>
    <property type="evidence" value="ECO:0007669"/>
    <property type="project" value="TreeGrafter"/>
</dbReference>
<reference evidence="5" key="1">
    <citation type="submission" date="2019-10" db="EMBL/GenBank/DDBJ databases">
        <title>Short sand fly seasons in Tbilisi, Georgia, hinder development of host immunity to saliva of the visceral leishmaniasis vector Phlebotomus kandelakii.</title>
        <authorList>
            <person name="Oliveira F."/>
            <person name="Giorgobiani E."/>
            <person name="Guimaraes-Costa A.B."/>
            <person name="Abdeladhim M."/>
            <person name="Oristian J."/>
            <person name="Tskhvaradze L."/>
            <person name="Tsertsvadze N."/>
            <person name="Zakalashvili M."/>
            <person name="Valenzuela J.G."/>
            <person name="Kamhawi S."/>
        </authorList>
    </citation>
    <scope>NUCLEOTIDE SEQUENCE</scope>
    <source>
        <strain evidence="5">Wild-capture in Tbilisi</strain>
        <tissue evidence="5">Salivary glands</tissue>
    </source>
</reference>
<dbReference type="CDD" id="cd09925">
    <property type="entry name" value="SH2_SHC"/>
    <property type="match status" value="1"/>
</dbReference>
<dbReference type="PANTHER" id="PTHR10337">
    <property type="entry name" value="SHC TRANSFORMING PROTEIN"/>
    <property type="match status" value="1"/>
</dbReference>
<dbReference type="SUPFAM" id="SSF50729">
    <property type="entry name" value="PH domain-like"/>
    <property type="match status" value="1"/>
</dbReference>
<evidence type="ECO:0000259" key="4">
    <source>
        <dbReference type="PROSITE" id="PS50001"/>
    </source>
</evidence>
<dbReference type="GO" id="GO:0030971">
    <property type="term" value="F:receptor tyrosine kinase binding"/>
    <property type="evidence" value="ECO:0007669"/>
    <property type="project" value="TreeGrafter"/>
</dbReference>
<dbReference type="PRINTS" id="PR00629">
    <property type="entry name" value="SHCPIDOMAIN"/>
</dbReference>
<dbReference type="Gene3D" id="3.30.505.10">
    <property type="entry name" value="SH2 domain"/>
    <property type="match status" value="1"/>
</dbReference>
<accession>A0A6B2E4F2</accession>
<dbReference type="GO" id="GO:0005886">
    <property type="term" value="C:plasma membrane"/>
    <property type="evidence" value="ECO:0007669"/>
    <property type="project" value="TreeGrafter"/>
</dbReference>
<dbReference type="InterPro" id="IPR036860">
    <property type="entry name" value="SH2_dom_sf"/>
</dbReference>
<protein>
    <submittedName>
        <fullName evidence="5">Putative adaptor protein shc</fullName>
    </submittedName>
</protein>
<dbReference type="FunFam" id="3.30.505.10:FF:000005">
    <property type="entry name" value="SHC-transforming protein 1 isoform 3"/>
    <property type="match status" value="1"/>
</dbReference>
<name>A0A6B2E4F2_9DIPT</name>
<dbReference type="Pfam" id="PF00640">
    <property type="entry name" value="PID"/>
    <property type="match status" value="1"/>
</dbReference>
<dbReference type="PROSITE" id="PS50001">
    <property type="entry name" value="SH2"/>
    <property type="match status" value="1"/>
</dbReference>
<dbReference type="PROSITE" id="PS01179">
    <property type="entry name" value="PID"/>
    <property type="match status" value="1"/>
</dbReference>
<dbReference type="SMART" id="SM00252">
    <property type="entry name" value="SH2"/>
    <property type="match status" value="1"/>
</dbReference>
<dbReference type="SUPFAM" id="SSF55550">
    <property type="entry name" value="SH2 domain"/>
    <property type="match status" value="1"/>
</dbReference>
<organism evidence="5">
    <name type="scientific">Phlebotomus kandelakii</name>
    <dbReference type="NCBI Taxonomy" id="1109342"/>
    <lineage>
        <taxon>Eukaryota</taxon>
        <taxon>Metazoa</taxon>
        <taxon>Ecdysozoa</taxon>
        <taxon>Arthropoda</taxon>
        <taxon>Hexapoda</taxon>
        <taxon>Insecta</taxon>
        <taxon>Pterygota</taxon>
        <taxon>Neoptera</taxon>
        <taxon>Endopterygota</taxon>
        <taxon>Diptera</taxon>
        <taxon>Nematocera</taxon>
        <taxon>Psychodoidea</taxon>
        <taxon>Psychodidae</taxon>
        <taxon>Phlebotomus</taxon>
        <taxon>Larroussius</taxon>
    </lineage>
</organism>
<evidence type="ECO:0000313" key="5">
    <source>
        <dbReference type="EMBL" id="NBJ57994.1"/>
    </source>
</evidence>
<dbReference type="PANTHER" id="PTHR10337:SF11">
    <property type="entry name" value="DSHC PROTEIN"/>
    <property type="match status" value="1"/>
</dbReference>
<keyword evidence="1 2" id="KW-0727">SH2 domain</keyword>
<feature type="domain" description="PID" evidence="3">
    <location>
        <begin position="30"/>
        <end position="189"/>
    </location>
</feature>
<dbReference type="InterPro" id="IPR011993">
    <property type="entry name" value="PH-like_dom_sf"/>
</dbReference>
<dbReference type="EMBL" id="GIFK01000291">
    <property type="protein sequence ID" value="NBJ57994.1"/>
    <property type="molecule type" value="Transcribed_RNA"/>
</dbReference>
<evidence type="ECO:0000259" key="3">
    <source>
        <dbReference type="PROSITE" id="PS01179"/>
    </source>
</evidence>
<dbReference type="InterPro" id="IPR051235">
    <property type="entry name" value="CEP152/SHC-Transforming"/>
</dbReference>
<sequence>MPRNYEASGEFSKSSRTWLHNEQALLSEEGVTFNVRYIGCLEIKTSMKTLEFTTRSQVAKECINRVCEAAGLKASRKRRVDKKIIQCISEKPIMENAGANVTLTVSSKFLSLTNIDTGETIANNDMPRISFASGGDTDTLDFVAYVAKDLKDWRACYVLECGGGQAQDLIATIGQAFELRYKEFFNKPQEYKNVKDSPYNLRCDKDYYNDLPGKVPPDLLFDGDLAQSLSHLNVKQTSHDRMSTNLIDLNSPTLEHDYVNENRQGGATEATASTSFQMRDLFDMQPFSLSAEVQRSQLVTESWFHGAISRPVSENLLKSDGDFLVRESQGTPGQYVLTGMQSASPKHLLLIDPEGVVRTKDRIFESISHLINYHWTNSLPIISAESALVLRTPIMRTYELKVTK</sequence>
<dbReference type="InterPro" id="IPR035676">
    <property type="entry name" value="SHC_SH2"/>
</dbReference>
<dbReference type="SMART" id="SM00462">
    <property type="entry name" value="PTB"/>
    <property type="match status" value="1"/>
</dbReference>
<dbReference type="InterPro" id="IPR000980">
    <property type="entry name" value="SH2"/>
</dbReference>
<dbReference type="InterPro" id="IPR006020">
    <property type="entry name" value="PTB/PI_dom"/>
</dbReference>
<dbReference type="Pfam" id="PF00017">
    <property type="entry name" value="SH2"/>
    <property type="match status" value="1"/>
</dbReference>
<proteinExistence type="predicted"/>
<dbReference type="PRINTS" id="PR00401">
    <property type="entry name" value="SH2DOMAIN"/>
</dbReference>
<dbReference type="Gene3D" id="2.30.29.30">
    <property type="entry name" value="Pleckstrin-homology domain (PH domain)/Phosphotyrosine-binding domain (PTB)"/>
    <property type="match status" value="1"/>
</dbReference>
<dbReference type="FunFam" id="2.30.29.30:FF:000377">
    <property type="entry name" value="Shc transforming protein"/>
    <property type="match status" value="1"/>
</dbReference>
<evidence type="ECO:0000256" key="2">
    <source>
        <dbReference type="PROSITE-ProRule" id="PRU00191"/>
    </source>
</evidence>
<dbReference type="InterPro" id="IPR006019">
    <property type="entry name" value="PID_Shc-like"/>
</dbReference>